<evidence type="ECO:0000313" key="2">
    <source>
        <dbReference type="Proteomes" id="UP000054560"/>
    </source>
</evidence>
<keyword evidence="2" id="KW-1185">Reference proteome</keyword>
<protein>
    <submittedName>
        <fullName evidence="1">Uncharacterized protein</fullName>
    </submittedName>
</protein>
<reference evidence="1 2" key="1">
    <citation type="submission" date="2011-02" db="EMBL/GenBank/DDBJ databases">
        <title>The Genome Sequence of Sphaeroforma arctica JP610.</title>
        <authorList>
            <consortium name="The Broad Institute Genome Sequencing Platform"/>
            <person name="Russ C."/>
            <person name="Cuomo C."/>
            <person name="Young S.K."/>
            <person name="Zeng Q."/>
            <person name="Gargeya S."/>
            <person name="Alvarado L."/>
            <person name="Berlin A."/>
            <person name="Chapman S.B."/>
            <person name="Chen Z."/>
            <person name="Freedman E."/>
            <person name="Gellesch M."/>
            <person name="Goldberg J."/>
            <person name="Griggs A."/>
            <person name="Gujja S."/>
            <person name="Heilman E."/>
            <person name="Heiman D."/>
            <person name="Howarth C."/>
            <person name="Mehta T."/>
            <person name="Neiman D."/>
            <person name="Pearson M."/>
            <person name="Roberts A."/>
            <person name="Saif S."/>
            <person name="Shea T."/>
            <person name="Shenoy N."/>
            <person name="Sisk P."/>
            <person name="Stolte C."/>
            <person name="Sykes S."/>
            <person name="White J."/>
            <person name="Yandava C."/>
            <person name="Burger G."/>
            <person name="Gray M.W."/>
            <person name="Holland P.W.H."/>
            <person name="King N."/>
            <person name="Lang F.B.F."/>
            <person name="Roger A.J."/>
            <person name="Ruiz-Trillo I."/>
            <person name="Haas B."/>
            <person name="Nusbaum C."/>
            <person name="Birren B."/>
        </authorList>
    </citation>
    <scope>NUCLEOTIDE SEQUENCE [LARGE SCALE GENOMIC DNA]</scope>
    <source>
        <strain evidence="1 2">JP610</strain>
    </source>
</reference>
<evidence type="ECO:0000313" key="1">
    <source>
        <dbReference type="EMBL" id="KNC87030.1"/>
    </source>
</evidence>
<dbReference type="EMBL" id="KQ241625">
    <property type="protein sequence ID" value="KNC87030.1"/>
    <property type="molecule type" value="Genomic_DNA"/>
</dbReference>
<dbReference type="GeneID" id="25901344"/>
<accession>A0A0L0GDE9</accession>
<gene>
    <name evidence="1" type="ORF">SARC_00840</name>
</gene>
<dbReference type="RefSeq" id="XP_014160932.1">
    <property type="nucleotide sequence ID" value="XM_014305457.1"/>
</dbReference>
<proteinExistence type="predicted"/>
<dbReference type="Proteomes" id="UP000054560">
    <property type="component" value="Unassembled WGS sequence"/>
</dbReference>
<sequence>MTSMPEGSRVDPISSIAPEFTVEGQCESNGSAPAETPVESMAPTIEALGSVVAGMTDSIGLAFQNMAETVNNANNLAASLNTMMESIVLRSLHVEVNVRSPAGQADRSGPIVSVTVHNNNPMDLHDLKLGFSIKKNQAMVSTTFNRLMDKCQTSCRCCDTNAPNLTVDVLKAGDKYQVEWYITLPHLDQVNITTQLSVKSPVFNITGTVLQTEHVSGIYTIHQVKRRFINTTRPQKIPETERQNESAQAEISAMALRQLFDISPVDGVPLGSEFVFESQNTETAKNRQIHFVVIGIGTANAANLVLRHVSGCNDADEETHEPKKCTFTGKRLLEEMQQLAV</sequence>
<organism evidence="1 2">
    <name type="scientific">Sphaeroforma arctica JP610</name>
    <dbReference type="NCBI Taxonomy" id="667725"/>
    <lineage>
        <taxon>Eukaryota</taxon>
        <taxon>Ichthyosporea</taxon>
        <taxon>Ichthyophonida</taxon>
        <taxon>Sphaeroforma</taxon>
    </lineage>
</organism>
<dbReference type="AlphaFoldDB" id="A0A0L0GDE9"/>
<name>A0A0L0GDE9_9EUKA</name>